<dbReference type="HOGENOM" id="CLU_825691_0_0_7"/>
<sequence>MYIRRVKIEKEYHYVLRETVRAHDAWVSRDLMDLGTDPCRHIEYPGGNGFYFNPEVDEALCAKGVEYASEDLEEVFFPFLEPHVRRVVRNFSHPPGRCRGPNAVPGEDLWKYEQELHLFDKRRLHYLRCGRIDIGELEGRSWKFLKVLLGKCRDEIECVIEGMEGRLRPQELGSYVYAAFNLQSHFPGHVLRNIPAGLDPDRIDECLLAEICRLNDDPRYFAGMNGHDGRTLHPFLVKYLILHFDHGYERRSLLDEHMNDFERRRRFARPAPRGAGMALQEAFAVFGITDKEFQAMSRRELVRRYRRHARHRHPDQGGNHEDFLRLTRAYEVLLVRK</sequence>
<dbReference type="AlphaFoldDB" id="A0LLP1"/>
<dbReference type="eggNOG" id="COG2214">
    <property type="taxonomic scope" value="Bacteria"/>
</dbReference>
<dbReference type="InterPro" id="IPR036869">
    <property type="entry name" value="J_dom_sf"/>
</dbReference>
<accession>A0LLP1</accession>
<dbReference type="RefSeq" id="WP_011699510.1">
    <property type="nucleotide sequence ID" value="NC_008554.1"/>
</dbReference>
<keyword evidence="2" id="KW-0346">Stress response</keyword>
<feature type="domain" description="J" evidence="1">
    <location>
        <begin position="281"/>
        <end position="337"/>
    </location>
</feature>
<evidence type="ECO:0000313" key="3">
    <source>
        <dbReference type="Proteomes" id="UP000001784"/>
    </source>
</evidence>
<dbReference type="EMBL" id="CP000478">
    <property type="protein sequence ID" value="ABK18343.1"/>
    <property type="molecule type" value="Genomic_DNA"/>
</dbReference>
<dbReference type="InterPro" id="IPR001623">
    <property type="entry name" value="DnaJ_domain"/>
</dbReference>
<dbReference type="KEGG" id="sfu:Sfum_2665"/>
<dbReference type="PROSITE" id="PS50076">
    <property type="entry name" value="DNAJ_2"/>
    <property type="match status" value="1"/>
</dbReference>
<protein>
    <submittedName>
        <fullName evidence="2">Heat shock protein DnaJ domain protein</fullName>
    </submittedName>
</protein>
<dbReference type="STRING" id="335543.Sfum_2665"/>
<dbReference type="InParanoid" id="A0LLP1"/>
<evidence type="ECO:0000259" key="1">
    <source>
        <dbReference type="PROSITE" id="PS50076"/>
    </source>
</evidence>
<dbReference type="Gene3D" id="1.10.287.110">
    <property type="entry name" value="DnaJ domain"/>
    <property type="match status" value="1"/>
</dbReference>
<gene>
    <name evidence="2" type="ordered locus">Sfum_2665</name>
</gene>
<organism evidence="2 3">
    <name type="scientific">Syntrophobacter fumaroxidans (strain DSM 10017 / MPOB)</name>
    <dbReference type="NCBI Taxonomy" id="335543"/>
    <lineage>
        <taxon>Bacteria</taxon>
        <taxon>Pseudomonadati</taxon>
        <taxon>Thermodesulfobacteriota</taxon>
        <taxon>Syntrophobacteria</taxon>
        <taxon>Syntrophobacterales</taxon>
        <taxon>Syntrophobacteraceae</taxon>
        <taxon>Syntrophobacter</taxon>
    </lineage>
</organism>
<keyword evidence="3" id="KW-1185">Reference proteome</keyword>
<dbReference type="SUPFAM" id="SSF46565">
    <property type="entry name" value="Chaperone J-domain"/>
    <property type="match status" value="1"/>
</dbReference>
<dbReference type="Proteomes" id="UP000001784">
    <property type="component" value="Chromosome"/>
</dbReference>
<reference evidence="2 3" key="1">
    <citation type="submission" date="2006-10" db="EMBL/GenBank/DDBJ databases">
        <title>Complete sequence of Syntrophobacter fumaroxidans MPOB.</title>
        <authorList>
            <consortium name="US DOE Joint Genome Institute"/>
            <person name="Copeland A."/>
            <person name="Lucas S."/>
            <person name="Lapidus A."/>
            <person name="Barry K."/>
            <person name="Detter J.C."/>
            <person name="Glavina del Rio T."/>
            <person name="Hammon N."/>
            <person name="Israni S."/>
            <person name="Pitluck S."/>
            <person name="Goltsman E.G."/>
            <person name="Martinez M."/>
            <person name="Schmutz J."/>
            <person name="Larimer F."/>
            <person name="Land M."/>
            <person name="Hauser L."/>
            <person name="Kyrpides N."/>
            <person name="Kim E."/>
            <person name="Boone D.R."/>
            <person name="Brockman F."/>
            <person name="Culley D."/>
            <person name="Ferry J."/>
            <person name="Gunsalus R."/>
            <person name="McInerney M.J."/>
            <person name="Morrison M."/>
            <person name="Plugge C."/>
            <person name="Rohlin L."/>
            <person name="Scholten J."/>
            <person name="Sieber J."/>
            <person name="Stams A.J.M."/>
            <person name="Worm P."/>
            <person name="Henstra A.M."/>
            <person name="Richardson P."/>
        </authorList>
    </citation>
    <scope>NUCLEOTIDE SEQUENCE [LARGE SCALE GENOMIC DNA]</scope>
    <source>
        <strain evidence="3">DSM 10017 / MPOB</strain>
    </source>
</reference>
<name>A0LLP1_SYNFM</name>
<dbReference type="OrthoDB" id="9775658at2"/>
<proteinExistence type="predicted"/>
<evidence type="ECO:0000313" key="2">
    <source>
        <dbReference type="EMBL" id="ABK18343.1"/>
    </source>
</evidence>